<sequence length="273" mass="30014">MVDCGLNLSAPAFADRHASVLDEAARQQVTRFVLIGTSEHSSQEALALAEHHPGCIATAGVHPHDAANVSPGYLDVLRTLAADPRVRAVGECGLDYNRNYSPPAIQRRVFTAQLALAADLKLPVCLHERDALDDQLAILDEFRRDIPALFAHCFTGDRAALEQYIERDCYIGVTGWVCDERRGADLQAAIPAIPESRLLLETDAPYLLPRTIRPRPKSRTNLPSYLPYIVETVAQLRGTDAQALMHTTTENAQRLFGEWSALSVGQDEEAAHE</sequence>
<protein>
    <submittedName>
        <fullName evidence="5">Hydrolase TatD</fullName>
    </submittedName>
</protein>
<feature type="binding site" evidence="4">
    <location>
        <position position="127"/>
    </location>
    <ligand>
        <name>a divalent metal cation</name>
        <dbReference type="ChEBI" id="CHEBI:60240"/>
        <label>2</label>
    </ligand>
</feature>
<dbReference type="GO" id="GO:0046872">
    <property type="term" value="F:metal ion binding"/>
    <property type="evidence" value="ECO:0007669"/>
    <property type="project" value="UniProtKB-KW"/>
</dbReference>
<dbReference type="Pfam" id="PF01026">
    <property type="entry name" value="TatD_DNase"/>
    <property type="match status" value="1"/>
</dbReference>
<dbReference type="InterPro" id="IPR001130">
    <property type="entry name" value="TatD-like"/>
</dbReference>
<keyword evidence="2 4" id="KW-0479">Metal-binding</keyword>
<dbReference type="InterPro" id="IPR018228">
    <property type="entry name" value="DNase_TatD-rel_CS"/>
</dbReference>
<dbReference type="PANTHER" id="PTHR46124:SF2">
    <property type="entry name" value="D-AMINOACYL-TRNA DEACYLASE"/>
    <property type="match status" value="1"/>
</dbReference>
<gene>
    <name evidence="5" type="ORF">CWE11_05580</name>
</gene>
<evidence type="ECO:0000256" key="1">
    <source>
        <dbReference type="ARBA" id="ARBA00009275"/>
    </source>
</evidence>
<dbReference type="OrthoDB" id="9810005at2"/>
<dbReference type="SUPFAM" id="SSF51556">
    <property type="entry name" value="Metallo-dependent hydrolases"/>
    <property type="match status" value="1"/>
</dbReference>
<evidence type="ECO:0000313" key="6">
    <source>
        <dbReference type="Proteomes" id="UP000288405"/>
    </source>
</evidence>
<proteinExistence type="inferred from homology"/>
<comment type="caution">
    <text evidence="5">The sequence shown here is derived from an EMBL/GenBank/DDBJ whole genome shotgun (WGS) entry which is preliminary data.</text>
</comment>
<name>A0A432WKL8_9GAMM</name>
<feature type="binding site" evidence="4">
    <location>
        <position position="152"/>
    </location>
    <ligand>
        <name>a divalent metal cation</name>
        <dbReference type="ChEBI" id="CHEBI:60240"/>
        <label>2</label>
    </ligand>
</feature>
<dbReference type="PROSITE" id="PS01090">
    <property type="entry name" value="TATD_2"/>
    <property type="match status" value="1"/>
</dbReference>
<accession>A0A432WKL8</accession>
<evidence type="ECO:0000313" key="5">
    <source>
        <dbReference type="EMBL" id="RUO34298.1"/>
    </source>
</evidence>
<reference evidence="5 6" key="1">
    <citation type="journal article" date="2011" name="Front. Microbiol.">
        <title>Genomic signatures of strain selection and enhancement in Bacillus atrophaeus var. globigii, a historical biowarfare simulant.</title>
        <authorList>
            <person name="Gibbons H.S."/>
            <person name="Broomall S.M."/>
            <person name="McNew L.A."/>
            <person name="Daligault H."/>
            <person name="Chapman C."/>
            <person name="Bruce D."/>
            <person name="Karavis M."/>
            <person name="Krepps M."/>
            <person name="McGregor P.A."/>
            <person name="Hong C."/>
            <person name="Park K.H."/>
            <person name="Akmal A."/>
            <person name="Feldman A."/>
            <person name="Lin J.S."/>
            <person name="Chang W.E."/>
            <person name="Higgs B.W."/>
            <person name="Demirev P."/>
            <person name="Lindquist J."/>
            <person name="Liem A."/>
            <person name="Fochler E."/>
            <person name="Read T.D."/>
            <person name="Tapia R."/>
            <person name="Johnson S."/>
            <person name="Bishop-Lilly K.A."/>
            <person name="Detter C."/>
            <person name="Han C."/>
            <person name="Sozhamannan S."/>
            <person name="Rosenzweig C.N."/>
            <person name="Skowronski E.W."/>
        </authorList>
    </citation>
    <scope>NUCLEOTIDE SEQUENCE [LARGE SCALE GENOMIC DNA]</scope>
    <source>
        <strain evidence="5 6">GYP-17</strain>
    </source>
</reference>
<evidence type="ECO:0000256" key="3">
    <source>
        <dbReference type="ARBA" id="ARBA00022801"/>
    </source>
</evidence>
<dbReference type="CDD" id="cd01310">
    <property type="entry name" value="TatD_DNAse"/>
    <property type="match status" value="1"/>
</dbReference>
<dbReference type="GO" id="GO:0016788">
    <property type="term" value="F:hydrolase activity, acting on ester bonds"/>
    <property type="evidence" value="ECO:0007669"/>
    <property type="project" value="InterPro"/>
</dbReference>
<dbReference type="PANTHER" id="PTHR46124">
    <property type="entry name" value="D-AMINOACYL-TRNA DEACYLASE"/>
    <property type="match status" value="1"/>
</dbReference>
<dbReference type="PIRSF" id="PIRSF005902">
    <property type="entry name" value="DNase_TatD"/>
    <property type="match status" value="1"/>
</dbReference>
<dbReference type="GO" id="GO:0005829">
    <property type="term" value="C:cytosol"/>
    <property type="evidence" value="ECO:0007669"/>
    <property type="project" value="TreeGrafter"/>
</dbReference>
<dbReference type="Gene3D" id="3.20.20.140">
    <property type="entry name" value="Metal-dependent hydrolases"/>
    <property type="match status" value="1"/>
</dbReference>
<dbReference type="EMBL" id="PIPM01000004">
    <property type="protein sequence ID" value="RUO34298.1"/>
    <property type="molecule type" value="Genomic_DNA"/>
</dbReference>
<dbReference type="AlphaFoldDB" id="A0A432WKL8"/>
<dbReference type="FunFam" id="3.20.20.140:FF:000005">
    <property type="entry name" value="TatD family hydrolase"/>
    <property type="match status" value="1"/>
</dbReference>
<evidence type="ECO:0000256" key="4">
    <source>
        <dbReference type="PIRSR" id="PIRSR005902-1"/>
    </source>
</evidence>
<dbReference type="Proteomes" id="UP000288405">
    <property type="component" value="Unassembled WGS sequence"/>
</dbReference>
<keyword evidence="6" id="KW-1185">Reference proteome</keyword>
<feature type="binding site" evidence="4">
    <location>
        <position position="203"/>
    </location>
    <ligand>
        <name>a divalent metal cation</name>
        <dbReference type="ChEBI" id="CHEBI:60240"/>
        <label>1</label>
    </ligand>
</feature>
<organism evidence="5 6">
    <name type="scientific">Aliidiomarina sanyensis</name>
    <dbReference type="NCBI Taxonomy" id="1249555"/>
    <lineage>
        <taxon>Bacteria</taxon>
        <taxon>Pseudomonadati</taxon>
        <taxon>Pseudomonadota</taxon>
        <taxon>Gammaproteobacteria</taxon>
        <taxon>Alteromonadales</taxon>
        <taxon>Idiomarinaceae</taxon>
        <taxon>Aliidiomarina</taxon>
    </lineage>
</organism>
<comment type="similarity">
    <text evidence="1">Belongs to the metallo-dependent hydrolases superfamily. TatD-type hydrolase family.</text>
</comment>
<dbReference type="InterPro" id="IPR032466">
    <property type="entry name" value="Metal_Hydrolase"/>
</dbReference>
<keyword evidence="3 5" id="KW-0378">Hydrolase</keyword>
<feature type="binding site" evidence="4">
    <location>
        <position position="91"/>
    </location>
    <ligand>
        <name>a divalent metal cation</name>
        <dbReference type="ChEBI" id="CHEBI:60240"/>
        <label>1</label>
    </ligand>
</feature>
<evidence type="ECO:0000256" key="2">
    <source>
        <dbReference type="ARBA" id="ARBA00022723"/>
    </source>
</evidence>
<dbReference type="PROSITE" id="PS01091">
    <property type="entry name" value="TATD_3"/>
    <property type="match status" value="1"/>
</dbReference>